<dbReference type="InterPro" id="IPR050259">
    <property type="entry name" value="SDR"/>
</dbReference>
<protein>
    <submittedName>
        <fullName evidence="4">NAD(P)-dependent dehydrogenase, short-chain alcohol dehydrogenase family</fullName>
    </submittedName>
</protein>
<dbReference type="CDD" id="cd05233">
    <property type="entry name" value="SDR_c"/>
    <property type="match status" value="1"/>
</dbReference>
<dbReference type="PRINTS" id="PR00081">
    <property type="entry name" value="GDHRDH"/>
</dbReference>
<dbReference type="Pfam" id="PF00106">
    <property type="entry name" value="adh_short"/>
    <property type="match status" value="1"/>
</dbReference>
<dbReference type="InterPro" id="IPR002347">
    <property type="entry name" value="SDR_fam"/>
</dbReference>
<gene>
    <name evidence="4" type="ORF">SAMN05421803_106104</name>
</gene>
<comment type="similarity">
    <text evidence="1 3">Belongs to the short-chain dehydrogenases/reductases (SDR) family.</text>
</comment>
<dbReference type="Gene3D" id="3.40.50.720">
    <property type="entry name" value="NAD(P)-binding Rossmann-like Domain"/>
    <property type="match status" value="1"/>
</dbReference>
<accession>A0A1M6JEL7</accession>
<dbReference type="InterPro" id="IPR036291">
    <property type="entry name" value="NAD(P)-bd_dom_sf"/>
</dbReference>
<evidence type="ECO:0000313" key="5">
    <source>
        <dbReference type="Proteomes" id="UP000184452"/>
    </source>
</evidence>
<dbReference type="STRING" id="758803.SAMN05421803_106104"/>
<dbReference type="Proteomes" id="UP000184452">
    <property type="component" value="Unassembled WGS sequence"/>
</dbReference>
<dbReference type="EMBL" id="FQZK01000006">
    <property type="protein sequence ID" value="SHJ45100.1"/>
    <property type="molecule type" value="Genomic_DNA"/>
</dbReference>
<dbReference type="InterPro" id="IPR020904">
    <property type="entry name" value="Sc_DH/Rdtase_CS"/>
</dbReference>
<keyword evidence="2" id="KW-0560">Oxidoreductase</keyword>
<evidence type="ECO:0000313" key="4">
    <source>
        <dbReference type="EMBL" id="SHJ45100.1"/>
    </source>
</evidence>
<dbReference type="GO" id="GO:0016491">
    <property type="term" value="F:oxidoreductase activity"/>
    <property type="evidence" value="ECO:0007669"/>
    <property type="project" value="UniProtKB-KW"/>
</dbReference>
<dbReference type="PRINTS" id="PR00080">
    <property type="entry name" value="SDRFAMILY"/>
</dbReference>
<evidence type="ECO:0000256" key="1">
    <source>
        <dbReference type="ARBA" id="ARBA00006484"/>
    </source>
</evidence>
<dbReference type="FunFam" id="3.40.50.720:FF:000084">
    <property type="entry name" value="Short-chain dehydrogenase reductase"/>
    <property type="match status" value="1"/>
</dbReference>
<organism evidence="4 5">
    <name type="scientific">Nocardiopsis flavescens</name>
    <dbReference type="NCBI Taxonomy" id="758803"/>
    <lineage>
        <taxon>Bacteria</taxon>
        <taxon>Bacillati</taxon>
        <taxon>Actinomycetota</taxon>
        <taxon>Actinomycetes</taxon>
        <taxon>Streptosporangiales</taxon>
        <taxon>Nocardiopsidaceae</taxon>
        <taxon>Nocardiopsis</taxon>
    </lineage>
</organism>
<dbReference type="OrthoDB" id="7064009at2"/>
<reference evidence="4 5" key="1">
    <citation type="submission" date="2016-11" db="EMBL/GenBank/DDBJ databases">
        <authorList>
            <person name="Jaros S."/>
            <person name="Januszkiewicz K."/>
            <person name="Wedrychowicz H."/>
        </authorList>
    </citation>
    <scope>NUCLEOTIDE SEQUENCE [LARGE SCALE GENOMIC DNA]</scope>
    <source>
        <strain evidence="4 5">CGMCC 4.5723</strain>
    </source>
</reference>
<dbReference type="AlphaFoldDB" id="A0A1M6JEL7"/>
<sequence>METGLRGRTVIVTGGGSGIGRAAVRAFAAEGASVLVADIDGDGARAAAEEARAAGVQARAVAGDLSAPAVVAEVVRTAVEELGGVDVLVNNAGVMDDMSATADVSDEVWERLIRVNLTAPFLLTRAVLPLMKERGAGSIVFTASEASLRGGASGTAYTAAKHGVVGLVKSTAVMYRDHGIRVNAVAPGGTATGITLGTPAGVDGPAALGRYAGAIGRVADPGEQAAAIVFLASDAASNVSGAVLPVDNGWSAV</sequence>
<dbReference type="RefSeq" id="WP_073379318.1">
    <property type="nucleotide sequence ID" value="NZ_FQZK01000006.1"/>
</dbReference>
<evidence type="ECO:0000256" key="3">
    <source>
        <dbReference type="RuleBase" id="RU000363"/>
    </source>
</evidence>
<dbReference type="GO" id="GO:0032787">
    <property type="term" value="P:monocarboxylic acid metabolic process"/>
    <property type="evidence" value="ECO:0007669"/>
    <property type="project" value="UniProtKB-ARBA"/>
</dbReference>
<dbReference type="PANTHER" id="PTHR42879">
    <property type="entry name" value="3-OXOACYL-(ACYL-CARRIER-PROTEIN) REDUCTASE"/>
    <property type="match status" value="1"/>
</dbReference>
<dbReference type="PANTHER" id="PTHR42879:SF2">
    <property type="entry name" value="3-OXOACYL-[ACYL-CARRIER-PROTEIN] REDUCTASE FABG"/>
    <property type="match status" value="1"/>
</dbReference>
<keyword evidence="5" id="KW-1185">Reference proteome</keyword>
<dbReference type="SUPFAM" id="SSF51735">
    <property type="entry name" value="NAD(P)-binding Rossmann-fold domains"/>
    <property type="match status" value="1"/>
</dbReference>
<dbReference type="PROSITE" id="PS00061">
    <property type="entry name" value="ADH_SHORT"/>
    <property type="match status" value="1"/>
</dbReference>
<proteinExistence type="inferred from homology"/>
<evidence type="ECO:0000256" key="2">
    <source>
        <dbReference type="ARBA" id="ARBA00023002"/>
    </source>
</evidence>
<name>A0A1M6JEL7_9ACTN</name>